<dbReference type="eggNOG" id="ENOG5033B8R">
    <property type="taxonomic scope" value="Bacteria"/>
</dbReference>
<dbReference type="AlphaFoldDB" id="D2U8A5"/>
<dbReference type="GO" id="GO:0016020">
    <property type="term" value="C:membrane"/>
    <property type="evidence" value="ECO:0007669"/>
    <property type="project" value="InterPro"/>
</dbReference>
<sequence>MPVKSLPQPFLDASAMLLSGLCLLHCLALPLLATALPLLGTWAQAEWVHLLFVAIAAPLAGLALWRAHQHEPLPWPLWALALLGLAGLLTGALDLAGKDNETRITVAGSLALASAHLWNWRRHRRHCSS</sequence>
<protein>
    <recommendedName>
        <fullName evidence="4">MerC domain-containing protein</fullName>
    </recommendedName>
</protein>
<evidence type="ECO:0008006" key="4">
    <source>
        <dbReference type="Google" id="ProtNLM"/>
    </source>
</evidence>
<keyword evidence="1" id="KW-0472">Membrane</keyword>
<keyword evidence="3" id="KW-1185">Reference proteome</keyword>
<accession>D2U8A5</accession>
<name>D2U8A5_XANAP</name>
<proteinExistence type="predicted"/>
<dbReference type="STRING" id="380358.XALC_0155"/>
<dbReference type="Proteomes" id="UP000001890">
    <property type="component" value="Chromosome"/>
</dbReference>
<dbReference type="KEGG" id="xal:XALC_0155"/>
<feature type="transmembrane region" description="Helical" evidence="1">
    <location>
        <begin position="47"/>
        <end position="65"/>
    </location>
</feature>
<gene>
    <name evidence="2" type="ordered locus">XALc_0155</name>
</gene>
<dbReference type="GO" id="GO:0015097">
    <property type="term" value="F:mercury ion transmembrane transporter activity"/>
    <property type="evidence" value="ECO:0007669"/>
    <property type="project" value="InterPro"/>
</dbReference>
<evidence type="ECO:0000313" key="2">
    <source>
        <dbReference type="EMBL" id="CBA14701.1"/>
    </source>
</evidence>
<keyword evidence="1" id="KW-1133">Transmembrane helix</keyword>
<feature type="transmembrane region" description="Helical" evidence="1">
    <location>
        <begin position="77"/>
        <end position="96"/>
    </location>
</feature>
<keyword evidence="1" id="KW-0812">Transmembrane</keyword>
<organism evidence="2 3">
    <name type="scientific">Xanthomonas albilineans (strain GPE PC73 / CFBP 7063)</name>
    <dbReference type="NCBI Taxonomy" id="380358"/>
    <lineage>
        <taxon>Bacteria</taxon>
        <taxon>Pseudomonadati</taxon>
        <taxon>Pseudomonadota</taxon>
        <taxon>Gammaproteobacteria</taxon>
        <taxon>Lysobacterales</taxon>
        <taxon>Lysobacteraceae</taxon>
        <taxon>Xanthomonas</taxon>
    </lineage>
</organism>
<reference evidence="2 3" key="1">
    <citation type="journal article" date="2009" name="BMC Genomics">
        <title>The complete genome sequence of Xanthomonas albilineans provides new insights into the reductive genome evolution of the xylem-limited Xanthomonadaceae.</title>
        <authorList>
            <person name="Pieretti I."/>
            <person name="Royer M."/>
            <person name="Barbe V."/>
            <person name="Carrere S."/>
            <person name="Koebnik R."/>
            <person name="Cociancich S."/>
            <person name="Couloux A."/>
            <person name="Darrasse A."/>
            <person name="Gouzy J."/>
            <person name="Jacques M.A."/>
            <person name="Lauber E."/>
            <person name="Manceau C."/>
            <person name="Mangenot S."/>
            <person name="Poussier S."/>
            <person name="Segurens B."/>
            <person name="Szurek B."/>
            <person name="Verdier V."/>
            <person name="Arlat M."/>
            <person name="Rott P."/>
        </authorList>
    </citation>
    <scope>NUCLEOTIDE SEQUENCE [LARGE SCALE GENOMIC DNA]</scope>
    <source>
        <strain evidence="3">GPE PC73 / CFBP 7063</strain>
    </source>
</reference>
<dbReference type="InterPro" id="IPR004891">
    <property type="entry name" value="Mercury-R_MerC"/>
</dbReference>
<evidence type="ECO:0000313" key="3">
    <source>
        <dbReference type="Proteomes" id="UP000001890"/>
    </source>
</evidence>
<dbReference type="EMBL" id="FP565176">
    <property type="protein sequence ID" value="CBA14701.1"/>
    <property type="molecule type" value="Genomic_DNA"/>
</dbReference>
<dbReference type="Pfam" id="PF03203">
    <property type="entry name" value="MerC"/>
    <property type="match status" value="1"/>
</dbReference>
<evidence type="ECO:0000256" key="1">
    <source>
        <dbReference type="SAM" id="Phobius"/>
    </source>
</evidence>